<name>A0A1J4JZE1_9EUKA</name>
<organism evidence="1 2">
    <name type="scientific">Tritrichomonas foetus</name>
    <dbReference type="NCBI Taxonomy" id="1144522"/>
    <lineage>
        <taxon>Eukaryota</taxon>
        <taxon>Metamonada</taxon>
        <taxon>Parabasalia</taxon>
        <taxon>Tritrichomonadida</taxon>
        <taxon>Tritrichomonadidae</taxon>
        <taxon>Tritrichomonas</taxon>
    </lineage>
</organism>
<gene>
    <name evidence="1" type="ORF">TRFO_28174</name>
</gene>
<accession>A0A1J4JZE1</accession>
<evidence type="ECO:0000313" key="1">
    <source>
        <dbReference type="EMBL" id="OHT04347.1"/>
    </source>
</evidence>
<protein>
    <submittedName>
        <fullName evidence="1">Uncharacterized protein</fullName>
    </submittedName>
</protein>
<comment type="caution">
    <text evidence="1">The sequence shown here is derived from an EMBL/GenBank/DDBJ whole genome shotgun (WGS) entry which is preliminary data.</text>
</comment>
<dbReference type="AlphaFoldDB" id="A0A1J4JZE1"/>
<reference evidence="1" key="1">
    <citation type="submission" date="2016-10" db="EMBL/GenBank/DDBJ databases">
        <authorList>
            <person name="Benchimol M."/>
            <person name="Almeida L.G."/>
            <person name="Vasconcelos A.T."/>
            <person name="Perreira-Neves A."/>
            <person name="Rosa I.A."/>
            <person name="Tasca T."/>
            <person name="Bogo M.R."/>
            <person name="de Souza W."/>
        </authorList>
    </citation>
    <scope>NUCLEOTIDE SEQUENCE [LARGE SCALE GENOMIC DNA]</scope>
    <source>
        <strain evidence="1">K</strain>
    </source>
</reference>
<dbReference type="Proteomes" id="UP000179807">
    <property type="component" value="Unassembled WGS sequence"/>
</dbReference>
<dbReference type="GeneID" id="94840721"/>
<keyword evidence="2" id="KW-1185">Reference proteome</keyword>
<evidence type="ECO:0000313" key="2">
    <source>
        <dbReference type="Proteomes" id="UP000179807"/>
    </source>
</evidence>
<sequence length="122" mass="13769">MFPATITVGVCSPQLASTSSIHTSTSSNVSGFVRSNNMITMSDDRKYIFTRERYSSCPAVSQKLRWRVWPSNSYLTDAKEAPVVEVVFSSRWLFTIRLNKVVLPTVEDPHKTIFVKSSESMN</sequence>
<dbReference type="VEuPathDB" id="TrichDB:TRFO_28174"/>
<dbReference type="RefSeq" id="XP_068357483.1">
    <property type="nucleotide sequence ID" value="XM_068506017.1"/>
</dbReference>
<dbReference type="EMBL" id="MLAK01000796">
    <property type="protein sequence ID" value="OHT04347.1"/>
    <property type="molecule type" value="Genomic_DNA"/>
</dbReference>
<proteinExistence type="predicted"/>